<feature type="region of interest" description="Disordered" evidence="1">
    <location>
        <begin position="1"/>
        <end position="20"/>
    </location>
</feature>
<organism evidence="2 3">
    <name type="scientific">Cardiocondyla obscurior</name>
    <dbReference type="NCBI Taxonomy" id="286306"/>
    <lineage>
        <taxon>Eukaryota</taxon>
        <taxon>Metazoa</taxon>
        <taxon>Ecdysozoa</taxon>
        <taxon>Arthropoda</taxon>
        <taxon>Hexapoda</taxon>
        <taxon>Insecta</taxon>
        <taxon>Pterygota</taxon>
        <taxon>Neoptera</taxon>
        <taxon>Endopterygota</taxon>
        <taxon>Hymenoptera</taxon>
        <taxon>Apocrita</taxon>
        <taxon>Aculeata</taxon>
        <taxon>Formicoidea</taxon>
        <taxon>Formicidae</taxon>
        <taxon>Myrmicinae</taxon>
        <taxon>Cardiocondyla</taxon>
    </lineage>
</organism>
<evidence type="ECO:0000256" key="1">
    <source>
        <dbReference type="SAM" id="MobiDB-lite"/>
    </source>
</evidence>
<comment type="caution">
    <text evidence="2">The sequence shown here is derived from an EMBL/GenBank/DDBJ whole genome shotgun (WGS) entry which is preliminary data.</text>
</comment>
<reference evidence="2 3" key="1">
    <citation type="submission" date="2023-03" db="EMBL/GenBank/DDBJ databases">
        <title>High recombination rates correlate with genetic variation in Cardiocondyla obscurior ants.</title>
        <authorList>
            <person name="Errbii M."/>
        </authorList>
    </citation>
    <scope>NUCLEOTIDE SEQUENCE [LARGE SCALE GENOMIC DNA]</scope>
    <source>
        <strain evidence="2">Alpha-2009</strain>
        <tissue evidence="2">Whole body</tissue>
    </source>
</reference>
<protein>
    <submittedName>
        <fullName evidence="2">Uncharacterized protein</fullName>
    </submittedName>
</protein>
<dbReference type="Proteomes" id="UP001430953">
    <property type="component" value="Unassembled WGS sequence"/>
</dbReference>
<dbReference type="AlphaFoldDB" id="A0AAW2F8Z8"/>
<name>A0AAW2F8Z8_9HYME</name>
<dbReference type="EMBL" id="JADYXP020000013">
    <property type="protein sequence ID" value="KAL0111353.1"/>
    <property type="molecule type" value="Genomic_DNA"/>
</dbReference>
<sequence>MQPFCESTRPKGGGEYGSRLPSGALDIRPATLQDFLILLFRVNLLSRQLHTDTYKLTRMPMPIQSVTLSFFLRSFYHRAGKTERSEVLTNDFENMEGDGERAKKELAQGKENFSCPRVDRCYYSRRSSILTNIQTANFASSYRVQDHKDACTISPVVEFRNQMQTQFTRNLIKRSRQCFFCSCICVLKRSTLEKFTRTLRSKSSGSFCSLAVLVHKSHIVRGIFFVERHAMSESASLKKEKKKMKKKYNQ</sequence>
<evidence type="ECO:0000313" key="3">
    <source>
        <dbReference type="Proteomes" id="UP001430953"/>
    </source>
</evidence>
<gene>
    <name evidence="2" type="ORF">PUN28_012916</name>
</gene>
<evidence type="ECO:0000313" key="2">
    <source>
        <dbReference type="EMBL" id="KAL0111353.1"/>
    </source>
</evidence>
<keyword evidence="3" id="KW-1185">Reference proteome</keyword>
<accession>A0AAW2F8Z8</accession>
<proteinExistence type="predicted"/>